<accession>A0A4C1UU90</accession>
<protein>
    <submittedName>
        <fullName evidence="1">Uncharacterized protein</fullName>
    </submittedName>
</protein>
<organism evidence="1 2">
    <name type="scientific">Eumeta variegata</name>
    <name type="common">Bagworm moth</name>
    <name type="synonym">Eumeta japonica</name>
    <dbReference type="NCBI Taxonomy" id="151549"/>
    <lineage>
        <taxon>Eukaryota</taxon>
        <taxon>Metazoa</taxon>
        <taxon>Ecdysozoa</taxon>
        <taxon>Arthropoda</taxon>
        <taxon>Hexapoda</taxon>
        <taxon>Insecta</taxon>
        <taxon>Pterygota</taxon>
        <taxon>Neoptera</taxon>
        <taxon>Endopterygota</taxon>
        <taxon>Lepidoptera</taxon>
        <taxon>Glossata</taxon>
        <taxon>Ditrysia</taxon>
        <taxon>Tineoidea</taxon>
        <taxon>Psychidae</taxon>
        <taxon>Oiketicinae</taxon>
        <taxon>Eumeta</taxon>
    </lineage>
</organism>
<keyword evidence="2" id="KW-1185">Reference proteome</keyword>
<name>A0A4C1UU90_EUMVA</name>
<evidence type="ECO:0000313" key="1">
    <source>
        <dbReference type="EMBL" id="GBP29790.1"/>
    </source>
</evidence>
<reference evidence="1 2" key="1">
    <citation type="journal article" date="2019" name="Commun. Biol.">
        <title>The bagworm genome reveals a unique fibroin gene that provides high tensile strength.</title>
        <authorList>
            <person name="Kono N."/>
            <person name="Nakamura H."/>
            <person name="Ohtoshi R."/>
            <person name="Tomita M."/>
            <person name="Numata K."/>
            <person name="Arakawa K."/>
        </authorList>
    </citation>
    <scope>NUCLEOTIDE SEQUENCE [LARGE SCALE GENOMIC DNA]</scope>
</reference>
<dbReference type="AlphaFoldDB" id="A0A4C1UU90"/>
<evidence type="ECO:0000313" key="2">
    <source>
        <dbReference type="Proteomes" id="UP000299102"/>
    </source>
</evidence>
<comment type="caution">
    <text evidence="1">The sequence shown here is derived from an EMBL/GenBank/DDBJ whole genome shotgun (WGS) entry which is preliminary data.</text>
</comment>
<proteinExistence type="predicted"/>
<dbReference type="Proteomes" id="UP000299102">
    <property type="component" value="Unassembled WGS sequence"/>
</dbReference>
<gene>
    <name evidence="1" type="ORF">EVAR_94630_1</name>
</gene>
<sequence>MVELCCWSMWLRDGNESAGLVRNDTLSEYAIQQLPMFIPSSEWEFRWSSPPPSDILSFTKSWQRTSDPLESQVLMDGGDSPTPR</sequence>
<dbReference type="EMBL" id="BGZK01000224">
    <property type="protein sequence ID" value="GBP29790.1"/>
    <property type="molecule type" value="Genomic_DNA"/>
</dbReference>